<keyword evidence="2" id="KW-1185">Reference proteome</keyword>
<dbReference type="EMBL" id="SACL01000021">
    <property type="protein sequence ID" value="RVT89292.1"/>
    <property type="molecule type" value="Genomic_DNA"/>
</dbReference>
<evidence type="ECO:0000313" key="1">
    <source>
        <dbReference type="EMBL" id="RVT89292.1"/>
    </source>
</evidence>
<dbReference type="Proteomes" id="UP000282957">
    <property type="component" value="Unassembled WGS sequence"/>
</dbReference>
<organism evidence="1 2">
    <name type="scientific">Rhodovarius crocodyli</name>
    <dbReference type="NCBI Taxonomy" id="1979269"/>
    <lineage>
        <taxon>Bacteria</taxon>
        <taxon>Pseudomonadati</taxon>
        <taxon>Pseudomonadota</taxon>
        <taxon>Alphaproteobacteria</taxon>
        <taxon>Acetobacterales</taxon>
        <taxon>Roseomonadaceae</taxon>
        <taxon>Rhodovarius</taxon>
    </lineage>
</organism>
<dbReference type="AlphaFoldDB" id="A0A437LV95"/>
<protein>
    <submittedName>
        <fullName evidence="1">Uncharacterized protein</fullName>
    </submittedName>
</protein>
<dbReference type="RefSeq" id="WP_127790423.1">
    <property type="nucleotide sequence ID" value="NZ_SACL01000021.1"/>
</dbReference>
<sequence length="203" mass="23348">MITFESEDLSDLKSVVPDLPKGTDSPYTVQCRFDVDVEGYSIRDLIDRPYFTLLDDRSPERLTWISTMALGLFGERVKIGIMRHRPDGDRGTLVPAVFAADAAASAVTRLMIGWNLRQMRRSKTPEEALAYADRQLRRWVSREDWNDDIPGKKARAAMSTTQLAVLKQKRDVVTEDPFFLSDEWKDSTVMEWVRKSQEEEGWT</sequence>
<accession>A0A437LV95</accession>
<reference evidence="1 2" key="1">
    <citation type="submission" date="2019-01" db="EMBL/GenBank/DDBJ databases">
        <authorList>
            <person name="Chen W.-M."/>
        </authorList>
    </citation>
    <scope>NUCLEOTIDE SEQUENCE [LARGE SCALE GENOMIC DNA]</scope>
    <source>
        <strain evidence="1 2">CCP-6</strain>
    </source>
</reference>
<comment type="caution">
    <text evidence="1">The sequence shown here is derived from an EMBL/GenBank/DDBJ whole genome shotgun (WGS) entry which is preliminary data.</text>
</comment>
<name>A0A437LV95_9PROT</name>
<evidence type="ECO:0000313" key="2">
    <source>
        <dbReference type="Proteomes" id="UP000282957"/>
    </source>
</evidence>
<gene>
    <name evidence="1" type="ORF">EOD42_25455</name>
</gene>
<proteinExistence type="predicted"/>